<reference evidence="1 2" key="1">
    <citation type="submission" date="2019-02" db="EMBL/GenBank/DDBJ databases">
        <title>Closed genome of Sporomusa termitida DSM 4440.</title>
        <authorList>
            <person name="Poehlein A."/>
            <person name="Daniel R."/>
        </authorList>
    </citation>
    <scope>NUCLEOTIDE SEQUENCE [LARGE SCALE GENOMIC DNA]</scope>
    <source>
        <strain evidence="1 2">DSM 4440</strain>
    </source>
</reference>
<evidence type="ECO:0000313" key="2">
    <source>
        <dbReference type="Proteomes" id="UP000320776"/>
    </source>
</evidence>
<sequence>MERRLKAALLNTINDYNAIVKQIADPCISPERGLQLSAKKEALFQVIQHFAKAEYVECVDGQWRIKVIVIMEYDDTGQT</sequence>
<protein>
    <submittedName>
        <fullName evidence="1">Uncharacterized protein</fullName>
    </submittedName>
</protein>
<proteinExistence type="predicted"/>
<evidence type="ECO:0000313" key="1">
    <source>
        <dbReference type="EMBL" id="QDR79234.1"/>
    </source>
</evidence>
<name>A0A517DPF6_9FIRM</name>
<dbReference type="AlphaFoldDB" id="A0A517DPF6"/>
<accession>A0A517DPF6</accession>
<dbReference type="Proteomes" id="UP000320776">
    <property type="component" value="Chromosome"/>
</dbReference>
<dbReference type="KEGG" id="sted:SPTER_05060"/>
<dbReference type="RefSeq" id="WP_144348908.1">
    <property type="nucleotide sequence ID" value="NZ_CP036259.1"/>
</dbReference>
<gene>
    <name evidence="1" type="ORF">SPTER_05060</name>
</gene>
<organism evidence="1 2">
    <name type="scientific">Sporomusa termitida</name>
    <dbReference type="NCBI Taxonomy" id="2377"/>
    <lineage>
        <taxon>Bacteria</taxon>
        <taxon>Bacillati</taxon>
        <taxon>Bacillota</taxon>
        <taxon>Negativicutes</taxon>
        <taxon>Selenomonadales</taxon>
        <taxon>Sporomusaceae</taxon>
        <taxon>Sporomusa</taxon>
    </lineage>
</organism>
<keyword evidence="2" id="KW-1185">Reference proteome</keyword>
<dbReference type="OrthoDB" id="1683603at2"/>
<dbReference type="EMBL" id="CP036259">
    <property type="protein sequence ID" value="QDR79234.1"/>
    <property type="molecule type" value="Genomic_DNA"/>
</dbReference>